<sequence>MIGNEPRTDGGSREDGTTDGGSREDGTTDDESHDDGTTRTATVRTTHADAGLVAAALVPDNTESMAIRVDGDAIECAVERRTTGGLRSTVDDYVVNLHVADRLVDRARAHLAPADGGGRPSDTNADTNTNT</sequence>
<feature type="compositionally biased region" description="Polar residues" evidence="1">
    <location>
        <begin position="121"/>
        <end position="131"/>
    </location>
</feature>
<gene>
    <name evidence="2" type="ORF">ACFQEY_02220</name>
</gene>
<dbReference type="RefSeq" id="WP_379764366.1">
    <property type="nucleotide sequence ID" value="NZ_JBHSXI010000001.1"/>
</dbReference>
<protein>
    <submittedName>
        <fullName evidence="2">KEOPS complex subunit Pcc1</fullName>
    </submittedName>
</protein>
<dbReference type="NCBIfam" id="NF011470">
    <property type="entry name" value="PRK14887.1"/>
    <property type="match status" value="1"/>
</dbReference>
<evidence type="ECO:0000313" key="3">
    <source>
        <dbReference type="Proteomes" id="UP001596333"/>
    </source>
</evidence>
<feature type="compositionally biased region" description="Basic and acidic residues" evidence="1">
    <location>
        <begin position="1"/>
        <end position="26"/>
    </location>
</feature>
<reference evidence="2 3" key="1">
    <citation type="journal article" date="2019" name="Int. J. Syst. Evol. Microbiol.">
        <title>The Global Catalogue of Microorganisms (GCM) 10K type strain sequencing project: providing services to taxonomists for standard genome sequencing and annotation.</title>
        <authorList>
            <consortium name="The Broad Institute Genomics Platform"/>
            <consortium name="The Broad Institute Genome Sequencing Center for Infectious Disease"/>
            <person name="Wu L."/>
            <person name="Ma J."/>
        </authorList>
    </citation>
    <scope>NUCLEOTIDE SEQUENCE [LARGE SCALE GENOMIC DNA]</scope>
    <source>
        <strain evidence="2 3">Y73</strain>
    </source>
</reference>
<comment type="caution">
    <text evidence="2">The sequence shown here is derived from an EMBL/GenBank/DDBJ whole genome shotgun (WGS) entry which is preliminary data.</text>
</comment>
<feature type="region of interest" description="Disordered" evidence="1">
    <location>
        <begin position="110"/>
        <end position="131"/>
    </location>
</feature>
<name>A0ABD5UFH4_9EURY</name>
<evidence type="ECO:0000256" key="1">
    <source>
        <dbReference type="SAM" id="MobiDB-lite"/>
    </source>
</evidence>
<dbReference type="EMBL" id="JBHSXI010000001">
    <property type="protein sequence ID" value="MFC6887873.1"/>
    <property type="molecule type" value="Genomic_DNA"/>
</dbReference>
<dbReference type="AlphaFoldDB" id="A0ABD5UFH4"/>
<evidence type="ECO:0000313" key="2">
    <source>
        <dbReference type="EMBL" id="MFC6887873.1"/>
    </source>
</evidence>
<feature type="region of interest" description="Disordered" evidence="1">
    <location>
        <begin position="1"/>
        <end position="48"/>
    </location>
</feature>
<organism evidence="2 3">
    <name type="scientific">Halorubrum trueperi</name>
    <dbReference type="NCBI Taxonomy" id="2004704"/>
    <lineage>
        <taxon>Archaea</taxon>
        <taxon>Methanobacteriati</taxon>
        <taxon>Methanobacteriota</taxon>
        <taxon>Stenosarchaea group</taxon>
        <taxon>Halobacteria</taxon>
        <taxon>Halobacteriales</taxon>
        <taxon>Haloferacaceae</taxon>
        <taxon>Halorubrum</taxon>
    </lineage>
</organism>
<dbReference type="Proteomes" id="UP001596333">
    <property type="component" value="Unassembled WGS sequence"/>
</dbReference>
<proteinExistence type="predicted"/>
<accession>A0ABD5UFH4</accession>
<keyword evidence="3" id="KW-1185">Reference proteome</keyword>